<dbReference type="AlphaFoldDB" id="A0A3N4I5E3"/>
<dbReference type="Proteomes" id="UP000275078">
    <property type="component" value="Unassembled WGS sequence"/>
</dbReference>
<keyword evidence="1" id="KW-0472">Membrane</keyword>
<keyword evidence="1" id="KW-1133">Transmembrane helix</keyword>
<name>A0A3N4I5E3_ASCIM</name>
<accession>A0A3N4I5E3</accession>
<dbReference type="EMBL" id="ML119694">
    <property type="protein sequence ID" value="RPA79888.1"/>
    <property type="molecule type" value="Genomic_DNA"/>
</dbReference>
<gene>
    <name evidence="2" type="ORF">BJ508DRAFT_137338</name>
</gene>
<evidence type="ECO:0000256" key="1">
    <source>
        <dbReference type="SAM" id="Phobius"/>
    </source>
</evidence>
<reference evidence="2 3" key="1">
    <citation type="journal article" date="2018" name="Nat. Ecol. Evol.">
        <title>Pezizomycetes genomes reveal the molecular basis of ectomycorrhizal truffle lifestyle.</title>
        <authorList>
            <person name="Murat C."/>
            <person name="Payen T."/>
            <person name="Noel B."/>
            <person name="Kuo A."/>
            <person name="Morin E."/>
            <person name="Chen J."/>
            <person name="Kohler A."/>
            <person name="Krizsan K."/>
            <person name="Balestrini R."/>
            <person name="Da Silva C."/>
            <person name="Montanini B."/>
            <person name="Hainaut M."/>
            <person name="Levati E."/>
            <person name="Barry K.W."/>
            <person name="Belfiori B."/>
            <person name="Cichocki N."/>
            <person name="Clum A."/>
            <person name="Dockter R.B."/>
            <person name="Fauchery L."/>
            <person name="Guy J."/>
            <person name="Iotti M."/>
            <person name="Le Tacon F."/>
            <person name="Lindquist E.A."/>
            <person name="Lipzen A."/>
            <person name="Malagnac F."/>
            <person name="Mello A."/>
            <person name="Molinier V."/>
            <person name="Miyauchi S."/>
            <person name="Poulain J."/>
            <person name="Riccioni C."/>
            <person name="Rubini A."/>
            <person name="Sitrit Y."/>
            <person name="Splivallo R."/>
            <person name="Traeger S."/>
            <person name="Wang M."/>
            <person name="Zifcakova L."/>
            <person name="Wipf D."/>
            <person name="Zambonelli A."/>
            <person name="Paolocci F."/>
            <person name="Nowrousian M."/>
            <person name="Ottonello S."/>
            <person name="Baldrian P."/>
            <person name="Spatafora J.W."/>
            <person name="Henrissat B."/>
            <person name="Nagy L.G."/>
            <person name="Aury J.M."/>
            <person name="Wincker P."/>
            <person name="Grigoriev I.V."/>
            <person name="Bonfante P."/>
            <person name="Martin F.M."/>
        </authorList>
    </citation>
    <scope>NUCLEOTIDE SEQUENCE [LARGE SCALE GENOMIC DNA]</scope>
    <source>
        <strain evidence="2 3">RN42</strain>
    </source>
</reference>
<sequence>MDLVETGGRMASSLVLLYFLYFFDFNLESPLRTIASVSSLSTSLCTYALSHSFKPSFQRWNPPVPIAHPYLCCIVLASYLRFWWLSIISLFLLLLLLLYHRTPFLSGCM</sequence>
<feature type="transmembrane region" description="Helical" evidence="1">
    <location>
        <begin position="70"/>
        <end position="99"/>
    </location>
</feature>
<proteinExistence type="predicted"/>
<keyword evidence="1" id="KW-0812">Transmembrane</keyword>
<keyword evidence="3" id="KW-1185">Reference proteome</keyword>
<evidence type="ECO:0000313" key="3">
    <source>
        <dbReference type="Proteomes" id="UP000275078"/>
    </source>
</evidence>
<evidence type="ECO:0000313" key="2">
    <source>
        <dbReference type="EMBL" id="RPA79888.1"/>
    </source>
</evidence>
<protein>
    <submittedName>
        <fullName evidence="2">Uncharacterized protein</fullName>
    </submittedName>
</protein>
<organism evidence="2 3">
    <name type="scientific">Ascobolus immersus RN42</name>
    <dbReference type="NCBI Taxonomy" id="1160509"/>
    <lineage>
        <taxon>Eukaryota</taxon>
        <taxon>Fungi</taxon>
        <taxon>Dikarya</taxon>
        <taxon>Ascomycota</taxon>
        <taxon>Pezizomycotina</taxon>
        <taxon>Pezizomycetes</taxon>
        <taxon>Pezizales</taxon>
        <taxon>Ascobolaceae</taxon>
        <taxon>Ascobolus</taxon>
    </lineage>
</organism>